<evidence type="ECO:0000313" key="1">
    <source>
        <dbReference type="EMBL" id="KAI5680748.1"/>
    </source>
</evidence>
<dbReference type="EMBL" id="CM044701">
    <property type="protein sequence ID" value="KAI5680748.1"/>
    <property type="molecule type" value="Genomic_DNA"/>
</dbReference>
<accession>A0ACC0C7H2</accession>
<protein>
    <submittedName>
        <fullName evidence="1">Uncharacterized protein</fullName>
    </submittedName>
</protein>
<keyword evidence="2" id="KW-1185">Reference proteome</keyword>
<reference evidence="2" key="1">
    <citation type="journal article" date="2023" name="Nat. Plants">
        <title>Single-cell RNA sequencing provides a high-resolution roadmap for understanding the multicellular compartmentation of specialized metabolism.</title>
        <authorList>
            <person name="Sun S."/>
            <person name="Shen X."/>
            <person name="Li Y."/>
            <person name="Li Y."/>
            <person name="Wang S."/>
            <person name="Li R."/>
            <person name="Zhang H."/>
            <person name="Shen G."/>
            <person name="Guo B."/>
            <person name="Wei J."/>
            <person name="Xu J."/>
            <person name="St-Pierre B."/>
            <person name="Chen S."/>
            <person name="Sun C."/>
        </authorList>
    </citation>
    <scope>NUCLEOTIDE SEQUENCE [LARGE SCALE GENOMIC DNA]</scope>
</reference>
<organism evidence="1 2">
    <name type="scientific">Catharanthus roseus</name>
    <name type="common">Madagascar periwinkle</name>
    <name type="synonym">Vinca rosea</name>
    <dbReference type="NCBI Taxonomy" id="4058"/>
    <lineage>
        <taxon>Eukaryota</taxon>
        <taxon>Viridiplantae</taxon>
        <taxon>Streptophyta</taxon>
        <taxon>Embryophyta</taxon>
        <taxon>Tracheophyta</taxon>
        <taxon>Spermatophyta</taxon>
        <taxon>Magnoliopsida</taxon>
        <taxon>eudicotyledons</taxon>
        <taxon>Gunneridae</taxon>
        <taxon>Pentapetalae</taxon>
        <taxon>asterids</taxon>
        <taxon>lamiids</taxon>
        <taxon>Gentianales</taxon>
        <taxon>Apocynaceae</taxon>
        <taxon>Rauvolfioideae</taxon>
        <taxon>Vinceae</taxon>
        <taxon>Catharanthinae</taxon>
        <taxon>Catharanthus</taxon>
    </lineage>
</organism>
<name>A0ACC0C7H2_CATRO</name>
<sequence>MEEVSAHVHPGPIVPDALTRKHEHRFGHLCRTIFGGAPTDRGSPSGTSDLGLVVWYRDITRVGNPTYRDTRTIAYQPIGVDRRIMQEVDDMAIRVLEGLPLSLTQYASFARKVQTIIHRCMVSIGGTLGYTPSQHDIQ</sequence>
<evidence type="ECO:0000313" key="2">
    <source>
        <dbReference type="Proteomes" id="UP001060085"/>
    </source>
</evidence>
<comment type="caution">
    <text evidence="1">The sequence shown here is derived from an EMBL/GenBank/DDBJ whole genome shotgun (WGS) entry which is preliminary data.</text>
</comment>
<dbReference type="Proteomes" id="UP001060085">
    <property type="component" value="Linkage Group LG01"/>
</dbReference>
<proteinExistence type="predicted"/>
<gene>
    <name evidence="1" type="ORF">M9H77_01975</name>
</gene>